<dbReference type="InterPro" id="IPR014614">
    <property type="entry name" value="KsdD_DH"/>
</dbReference>
<dbReference type="PANTHER" id="PTHR43260">
    <property type="entry name" value="3-KETOSTEROID-DELTA-1-DEHYDROGENASE"/>
    <property type="match status" value="1"/>
</dbReference>
<protein>
    <submittedName>
        <fullName evidence="1">FAD-binding protein</fullName>
    </submittedName>
</protein>
<feature type="non-terminal residue" evidence="1">
    <location>
        <position position="1"/>
    </location>
</feature>
<keyword evidence="2" id="KW-1185">Reference proteome</keyword>
<accession>A0A4R5ZY20</accession>
<reference evidence="1 2" key="1">
    <citation type="submission" date="2019-03" db="EMBL/GenBank/DDBJ databases">
        <title>Primorskyibacter sp. SS33 isolated from sediments.</title>
        <authorList>
            <person name="Xunke S."/>
        </authorList>
    </citation>
    <scope>NUCLEOTIDE SEQUENCE [LARGE SCALE GENOMIC DNA]</scope>
    <source>
        <strain evidence="1 2">SS33</strain>
    </source>
</reference>
<dbReference type="OrthoDB" id="9813348at2"/>
<comment type="caution">
    <text evidence="1">The sequence shown here is derived from an EMBL/GenBank/DDBJ whole genome shotgun (WGS) entry which is preliminary data.</text>
</comment>
<dbReference type="GO" id="GO:0016627">
    <property type="term" value="F:oxidoreductase activity, acting on the CH-CH group of donors"/>
    <property type="evidence" value="ECO:0007669"/>
    <property type="project" value="InterPro"/>
</dbReference>
<feature type="non-terminal residue" evidence="1">
    <location>
        <position position="106"/>
    </location>
</feature>
<evidence type="ECO:0000313" key="2">
    <source>
        <dbReference type="Proteomes" id="UP000295701"/>
    </source>
</evidence>
<sequence length="106" mass="12620">RMKITDSPELALRDWHSFANFGDADHWPKVWAQHYTDQCLERVYEWLRGRGLKFFPAVNWVERGLYTPGNSVPRYHVLWGTGWHLVETLITQLKQHPNADKLRILH</sequence>
<gene>
    <name evidence="1" type="ORF">E2L08_16855</name>
</gene>
<dbReference type="PANTHER" id="PTHR43260:SF1">
    <property type="entry name" value="KSDD-LIKE STEROID DEHYDROGENASE RV0785"/>
    <property type="match status" value="1"/>
</dbReference>
<evidence type="ECO:0000313" key="1">
    <source>
        <dbReference type="EMBL" id="TDL72396.1"/>
    </source>
</evidence>
<name>A0A4R5ZY20_9RHOB</name>
<dbReference type="AlphaFoldDB" id="A0A4R5ZY20"/>
<proteinExistence type="predicted"/>
<dbReference type="Proteomes" id="UP000295701">
    <property type="component" value="Unassembled WGS sequence"/>
</dbReference>
<organism evidence="1 2">
    <name type="scientific">Palleronia sediminis</name>
    <dbReference type="NCBI Taxonomy" id="2547833"/>
    <lineage>
        <taxon>Bacteria</taxon>
        <taxon>Pseudomonadati</taxon>
        <taxon>Pseudomonadota</taxon>
        <taxon>Alphaproteobacteria</taxon>
        <taxon>Rhodobacterales</taxon>
        <taxon>Roseobacteraceae</taxon>
        <taxon>Palleronia</taxon>
    </lineage>
</organism>
<dbReference type="Gene3D" id="3.50.50.60">
    <property type="entry name" value="FAD/NAD(P)-binding domain"/>
    <property type="match status" value="1"/>
</dbReference>
<dbReference type="EMBL" id="SNAA01000063">
    <property type="protein sequence ID" value="TDL72396.1"/>
    <property type="molecule type" value="Genomic_DNA"/>
</dbReference>
<dbReference type="InterPro" id="IPR036188">
    <property type="entry name" value="FAD/NAD-bd_sf"/>
</dbReference>